<dbReference type="GO" id="GO:0009190">
    <property type="term" value="P:cyclic nucleotide biosynthetic process"/>
    <property type="evidence" value="ECO:0007669"/>
    <property type="project" value="InterPro"/>
</dbReference>
<dbReference type="OrthoDB" id="9785312at2"/>
<gene>
    <name evidence="5" type="ORF">FZ934_10305</name>
</gene>
<dbReference type="PROSITE" id="PS50125">
    <property type="entry name" value="GUANYLATE_CYCLASE_2"/>
    <property type="match status" value="1"/>
</dbReference>
<dbReference type="SMART" id="SM00028">
    <property type="entry name" value="TPR"/>
    <property type="match status" value="4"/>
</dbReference>
<dbReference type="InterPro" id="IPR029787">
    <property type="entry name" value="Nucleotide_cyclase"/>
</dbReference>
<dbReference type="Pfam" id="PF00211">
    <property type="entry name" value="Guanylate_cyc"/>
    <property type="match status" value="1"/>
</dbReference>
<dbReference type="CDD" id="cd07302">
    <property type="entry name" value="CHD"/>
    <property type="match status" value="1"/>
</dbReference>
<dbReference type="SUPFAM" id="SSF48452">
    <property type="entry name" value="TPR-like"/>
    <property type="match status" value="3"/>
</dbReference>
<evidence type="ECO:0000259" key="4">
    <source>
        <dbReference type="PROSITE" id="PS50125"/>
    </source>
</evidence>
<dbReference type="GO" id="GO:0005737">
    <property type="term" value="C:cytoplasm"/>
    <property type="evidence" value="ECO:0007669"/>
    <property type="project" value="TreeGrafter"/>
</dbReference>
<dbReference type="Pfam" id="PF12773">
    <property type="entry name" value="DZR"/>
    <property type="match status" value="1"/>
</dbReference>
<feature type="region of interest" description="Disordered" evidence="3">
    <location>
        <begin position="53"/>
        <end position="72"/>
    </location>
</feature>
<evidence type="ECO:0000256" key="1">
    <source>
        <dbReference type="ARBA" id="ARBA00022741"/>
    </source>
</evidence>
<dbReference type="PANTHER" id="PTHR16305">
    <property type="entry name" value="TESTICULAR SOLUBLE ADENYLYL CYCLASE"/>
    <property type="match status" value="1"/>
</dbReference>
<dbReference type="PANTHER" id="PTHR16305:SF28">
    <property type="entry name" value="GUANYLATE CYCLASE DOMAIN-CONTAINING PROTEIN"/>
    <property type="match status" value="1"/>
</dbReference>
<evidence type="ECO:0000313" key="5">
    <source>
        <dbReference type="EMBL" id="QFY60775.1"/>
    </source>
</evidence>
<dbReference type="Gene3D" id="3.30.70.1230">
    <property type="entry name" value="Nucleotide cyclase"/>
    <property type="match status" value="1"/>
</dbReference>
<evidence type="ECO:0000313" key="6">
    <source>
        <dbReference type="Proteomes" id="UP000326881"/>
    </source>
</evidence>
<protein>
    <submittedName>
        <fullName evidence="5">AAA family ATPase</fullName>
    </submittedName>
</protein>
<dbReference type="InterPro" id="IPR025874">
    <property type="entry name" value="DZR"/>
</dbReference>
<reference evidence="5 6" key="1">
    <citation type="submission" date="2019-08" db="EMBL/GenBank/DDBJ databases">
        <title>Prosopis cineraria nodule microbiome.</title>
        <authorList>
            <person name="Ali R."/>
            <person name="Chaluvadi S.R."/>
            <person name="Wang X."/>
        </authorList>
    </citation>
    <scope>NUCLEOTIDE SEQUENCE [LARGE SCALE GENOMIC DNA]</scope>
    <source>
        <strain evidence="5 6">BG7</strain>
    </source>
</reference>
<dbReference type="Gene3D" id="1.25.40.10">
    <property type="entry name" value="Tetratricopeptide repeat domain"/>
    <property type="match status" value="2"/>
</dbReference>
<dbReference type="AlphaFoldDB" id="A0A5Q0C682"/>
<name>A0A5Q0C682_9HYPH</name>
<dbReference type="GO" id="GO:0004016">
    <property type="term" value="F:adenylate cyclase activity"/>
    <property type="evidence" value="ECO:0007669"/>
    <property type="project" value="TreeGrafter"/>
</dbReference>
<dbReference type="InterPro" id="IPR027417">
    <property type="entry name" value="P-loop_NTPase"/>
</dbReference>
<dbReference type="InterPro" id="IPR041664">
    <property type="entry name" value="AAA_16"/>
</dbReference>
<accession>A0A5Q0C682</accession>
<organism evidence="5 6">
    <name type="scientific">Rhizobium grahamii</name>
    <dbReference type="NCBI Taxonomy" id="1120045"/>
    <lineage>
        <taxon>Bacteria</taxon>
        <taxon>Pseudomonadati</taxon>
        <taxon>Pseudomonadota</taxon>
        <taxon>Alphaproteobacteria</taxon>
        <taxon>Hyphomicrobiales</taxon>
        <taxon>Rhizobiaceae</taxon>
        <taxon>Rhizobium/Agrobacterium group</taxon>
        <taxon>Rhizobium</taxon>
    </lineage>
</organism>
<dbReference type="SUPFAM" id="SSF52540">
    <property type="entry name" value="P-loop containing nucleoside triphosphate hydrolases"/>
    <property type="match status" value="1"/>
</dbReference>
<dbReference type="KEGG" id="rgr:FZ934_10305"/>
<evidence type="ECO:0000256" key="2">
    <source>
        <dbReference type="ARBA" id="ARBA00022840"/>
    </source>
</evidence>
<dbReference type="GO" id="GO:0005524">
    <property type="term" value="F:ATP binding"/>
    <property type="evidence" value="ECO:0007669"/>
    <property type="project" value="UniProtKB-KW"/>
</dbReference>
<dbReference type="GO" id="GO:0035556">
    <property type="term" value="P:intracellular signal transduction"/>
    <property type="evidence" value="ECO:0007669"/>
    <property type="project" value="InterPro"/>
</dbReference>
<dbReference type="Proteomes" id="UP000326881">
    <property type="component" value="Chromosome"/>
</dbReference>
<evidence type="ECO:0000256" key="3">
    <source>
        <dbReference type="SAM" id="MobiDB-lite"/>
    </source>
</evidence>
<keyword evidence="2" id="KW-0067">ATP-binding</keyword>
<dbReference type="InterPro" id="IPR001054">
    <property type="entry name" value="A/G_cyclase"/>
</dbReference>
<dbReference type="InterPro" id="IPR011990">
    <property type="entry name" value="TPR-like_helical_dom_sf"/>
</dbReference>
<dbReference type="EMBL" id="CP043498">
    <property type="protein sequence ID" value="QFY60775.1"/>
    <property type="molecule type" value="Genomic_DNA"/>
</dbReference>
<feature type="domain" description="Guanylate cyclase" evidence="4">
    <location>
        <begin position="82"/>
        <end position="214"/>
    </location>
</feature>
<dbReference type="RefSeq" id="WP_153270980.1">
    <property type="nucleotide sequence ID" value="NZ_CP043498.1"/>
</dbReference>
<dbReference type="SMART" id="SM00044">
    <property type="entry name" value="CYCc"/>
    <property type="match status" value="1"/>
</dbReference>
<keyword evidence="1" id="KW-0547">Nucleotide-binding</keyword>
<sequence length="1075" mass="115466">MNCAACGFVIQSGFAFCPKCGAKQPISCAACGQQCAPDFLFCPRCGKPLGDSSAVRPEPAAPEIVPATRGPDDAAADRRPLTVLFADLCGFTTLSEKFDPELMRSLQNELFDELSRCVVAYGGFVDKFVGDALLALFGAPTAHEDDPHRALCAAMDMERGVAELGARRHEFAGIPLQLHIGINTGPVVTGSFGTGGARSYSVTGDTVNTAQRLQSLAAPGEILVGPVTHRLTRHAFGFENLGTQELRGKSGIVAVHRLIGALETPHAARGLESLGLRAETIGRDAELARMTGCLELACAGSAQLVQLVGEAGIGKSRLVRDFLTRIEKDDAFTDVVVRCAVCSPLGDQSYGTLASVLRSAYGIANRESAAKTVELLTAGLRGLGFPEENVAELSPLLFCVFGFGDPGDALRHLEPEQLRRQIFYATRTIIERRLAISPLVLVVEDMHWADAASIDALRFVLDRLERARLMMLTTARSSEEGEGLASNRTNRTILRLVPLSLADGERLLSQFFGAELPPDIRTGILTRSGGNPLFIEEIVRSLIDTGMVASRDGVWAFSAGDGGAEIPMSLQAMLLARIDRLPSDMRRLLQEAAVVGPRFEAVLLQAVASDRANVEAGLDALCAAEILVEEVRGPSGGTYAFTQTLLHDVVYHNLLLQRRKELHGRIGVAMERLLPASLPRLEDVALLGHHFCQADEVAKGAHYLTEAGDLAGKAYANDDAMRLYLEAFAAIGDRTAMLRQKLTLCERLADLCIAAGDRSAALGYCEEALAAYRASNDRSAAARMLRKLGRLNVNAGRRDLADAFFVEASTCLEGMPASIELAHLLQERGHLAFRQGDHQAAARWADEALACLADVNLTNAEAAQARAEALNTKGVALARLGYHRQAVGEVEASLQVAEQAQLLRAACRAYSNLGVLYAIVDPASAIKVCRRGLDVAIGIADLGFQARLHANLAVACCTFTDRCASEGLPAAERAIEIDRALDQRDHLAVPLIVLGQIHQCHGELRSARRCYQEALQLAVEIGEPQLLFPCYDGLATLDLETDDMASAEHNFALAKDVCARHGLDPDALVVLPFLD</sequence>
<proteinExistence type="predicted"/>
<keyword evidence="6" id="KW-1185">Reference proteome</keyword>
<dbReference type="InterPro" id="IPR019734">
    <property type="entry name" value="TPR_rpt"/>
</dbReference>
<dbReference type="Pfam" id="PF13191">
    <property type="entry name" value="AAA_16"/>
    <property type="match status" value="1"/>
</dbReference>
<dbReference type="SUPFAM" id="SSF55073">
    <property type="entry name" value="Nucleotide cyclase"/>
    <property type="match status" value="1"/>
</dbReference>